<organism evidence="1 2">
    <name type="scientific">Candidatus Scalindua brodae</name>
    <dbReference type="NCBI Taxonomy" id="237368"/>
    <lineage>
        <taxon>Bacteria</taxon>
        <taxon>Pseudomonadati</taxon>
        <taxon>Planctomycetota</taxon>
        <taxon>Candidatus Brocadiia</taxon>
        <taxon>Candidatus Brocadiales</taxon>
        <taxon>Candidatus Scalinduaceae</taxon>
        <taxon>Candidatus Scalindua</taxon>
    </lineage>
</organism>
<accession>A0A0B0EJ42</accession>
<dbReference type="SUPFAM" id="SSF48695">
    <property type="entry name" value="Multiheme cytochromes"/>
    <property type="match status" value="1"/>
</dbReference>
<proteinExistence type="predicted"/>
<dbReference type="EMBL" id="JRYO01000078">
    <property type="protein sequence ID" value="KHE93072.1"/>
    <property type="molecule type" value="Genomic_DNA"/>
</dbReference>
<sequence>MKYKEEKFIHGFTVESDVDCGLCHVKDPNASLKNEEINCVKCHHTTPDLDCAKCHKNDLDKYHDTVSEKVDSLSWSVSFRHSQHPEQYLSCKECHSISREVDSGIVEYSQNCSKCHHTSEEPSGCTKCHMEPNEFLQGRAGIDGVALLPDMMSRAIKCEDCHRYNDEKLKFRGVEERCVTCHNEDYGKLYSAWTKTIEKRLEKFNSRVQNLVENSNVDFLKKTNIDDDKDVDTGEGLDIDTFINETGVTVDLITKYGTHNFNLTRAILDRLEEKVK</sequence>
<name>A0A0B0EJ42_9BACT</name>
<dbReference type="AlphaFoldDB" id="A0A0B0EJ42"/>
<protein>
    <submittedName>
        <fullName evidence="1">Putative heme protein</fullName>
    </submittedName>
</protein>
<evidence type="ECO:0000313" key="1">
    <source>
        <dbReference type="EMBL" id="KHE93072.1"/>
    </source>
</evidence>
<dbReference type="Proteomes" id="UP000030652">
    <property type="component" value="Unassembled WGS sequence"/>
</dbReference>
<evidence type="ECO:0000313" key="2">
    <source>
        <dbReference type="Proteomes" id="UP000030652"/>
    </source>
</evidence>
<dbReference type="Gene3D" id="3.90.10.10">
    <property type="entry name" value="Cytochrome C3"/>
    <property type="match status" value="1"/>
</dbReference>
<dbReference type="eggNOG" id="ENOG502ZE5N">
    <property type="taxonomic scope" value="Bacteria"/>
</dbReference>
<dbReference type="InterPro" id="IPR036280">
    <property type="entry name" value="Multihaem_cyt_sf"/>
</dbReference>
<comment type="caution">
    <text evidence="1">The sequence shown here is derived from an EMBL/GenBank/DDBJ whole genome shotgun (WGS) entry which is preliminary data.</text>
</comment>
<gene>
    <name evidence="1" type="ORF">SCABRO_01176</name>
</gene>
<reference evidence="1 2" key="1">
    <citation type="submission" date="2014-10" db="EMBL/GenBank/DDBJ databases">
        <title>Draft genome of anammox bacterium scalindua brodae, obtained using differential coverage binning of sequence data from two enrichment reactors.</title>
        <authorList>
            <person name="Speth D.R."/>
            <person name="Russ L."/>
            <person name="Kartal B."/>
            <person name="Op den Camp H.J."/>
            <person name="Dutilh B.E."/>
            <person name="Jetten M.S."/>
        </authorList>
    </citation>
    <scope>NUCLEOTIDE SEQUENCE [LARGE SCALE GENOMIC DNA]</scope>
    <source>
        <strain evidence="1">RU1</strain>
    </source>
</reference>